<dbReference type="InterPro" id="IPR038901">
    <property type="entry name" value="HEXDC-like"/>
</dbReference>
<organism evidence="7 8">
    <name type="scientific">Bicyclus anynana</name>
    <name type="common">Squinting bush brown butterfly</name>
    <dbReference type="NCBI Taxonomy" id="110368"/>
    <lineage>
        <taxon>Eukaryota</taxon>
        <taxon>Metazoa</taxon>
        <taxon>Ecdysozoa</taxon>
        <taxon>Arthropoda</taxon>
        <taxon>Hexapoda</taxon>
        <taxon>Insecta</taxon>
        <taxon>Pterygota</taxon>
        <taxon>Neoptera</taxon>
        <taxon>Endopterygota</taxon>
        <taxon>Lepidoptera</taxon>
        <taxon>Glossata</taxon>
        <taxon>Ditrysia</taxon>
        <taxon>Papilionoidea</taxon>
        <taxon>Nymphalidae</taxon>
        <taxon>Satyrinae</taxon>
        <taxon>Satyrini</taxon>
        <taxon>Mycalesina</taxon>
        <taxon>Bicyclus</taxon>
    </lineage>
</organism>
<dbReference type="Gene3D" id="3.20.20.80">
    <property type="entry name" value="Glycosidases"/>
    <property type="match status" value="1"/>
</dbReference>
<keyword evidence="5" id="KW-0812">Transmembrane</keyword>
<evidence type="ECO:0000256" key="1">
    <source>
        <dbReference type="ARBA" id="ARBA00001231"/>
    </source>
</evidence>
<comment type="similarity">
    <text evidence="2">Belongs to the glycosyl hydrolase 20 family.</text>
</comment>
<dbReference type="RefSeq" id="XP_052744860.1">
    <property type="nucleotide sequence ID" value="XM_052888900.1"/>
</dbReference>
<evidence type="ECO:0000256" key="2">
    <source>
        <dbReference type="ARBA" id="ARBA00006285"/>
    </source>
</evidence>
<keyword evidence="5" id="KW-1133">Transmembrane helix</keyword>
<dbReference type="Pfam" id="PF00728">
    <property type="entry name" value="Glyco_hydro_20"/>
    <property type="match status" value="1"/>
</dbReference>
<feature type="transmembrane region" description="Helical" evidence="5">
    <location>
        <begin position="12"/>
        <end position="34"/>
    </location>
</feature>
<name>A0ABM3M0M4_BICAN</name>
<keyword evidence="7" id="KW-1185">Reference proteome</keyword>
<evidence type="ECO:0000256" key="5">
    <source>
        <dbReference type="SAM" id="Phobius"/>
    </source>
</evidence>
<protein>
    <recommendedName>
        <fullName evidence="3">beta-N-acetylhexosaminidase</fullName>
        <ecNumber evidence="3">3.2.1.52</ecNumber>
    </recommendedName>
</protein>
<keyword evidence="5" id="KW-0472">Membrane</keyword>
<comment type="catalytic activity">
    <reaction evidence="1">
        <text>Hydrolysis of terminal non-reducing N-acetyl-D-hexosamine residues in N-acetyl-beta-D-hexosaminides.</text>
        <dbReference type="EC" id="3.2.1.52"/>
    </reaction>
</comment>
<dbReference type="PANTHER" id="PTHR21040:SF8">
    <property type="entry name" value="BCDNA.GH04120"/>
    <property type="match status" value="1"/>
</dbReference>
<evidence type="ECO:0000256" key="4">
    <source>
        <dbReference type="ARBA" id="ARBA00022801"/>
    </source>
</evidence>
<sequence>MYFSRNRYRVISIRFFLYAVILFSSYLCVSFYLMSESMNFTSKIRVQNITAIKLPNVVVHLDLKGFPPKLSYLKALLPTLQELGVTGLLIEYEDMFPYEGRLVNLSTKYAYNKTELKDFLQTVIHFGFDVIPLVQTFGHMEHVLKNKEFAHLRELPTQSNVICPSKSESRLLIRHMLEQIIKFHQSILPLKYFHIGADEVYHINKCKQCLQRHETNATIYLKHVKETTDFVKEISPQTTVLLWDDMLRKISIKDWGHAKNLRAEPVYWRYNMKEKISHAALYQYHKNFDDIWIASAFKGADGMTATLPIVQDRLSNHLDWMLLIQNYKFGGEVDTHSFKGIILTGWSRYFHGAPPCELLPVAIPSLYLNLLLIKKFREGHDMTNSHDTIDFFHKNLKDDLTEWLRCGETVDLDDIETKACSFNGDDLYKVIFNSDMIISHITYNMELILKYYTDDEYRQHNIQMYNKYLTDMWFLESKMKKVLARYYYDNLRMIHSGRPRQRKMITERSTRRSLGEALNY</sequence>
<dbReference type="CDD" id="cd06565">
    <property type="entry name" value="GH20_GcnA-like"/>
    <property type="match status" value="1"/>
</dbReference>
<proteinExistence type="inferred from homology"/>
<keyword evidence="4" id="KW-0378">Hydrolase</keyword>
<evidence type="ECO:0000259" key="6">
    <source>
        <dbReference type="Pfam" id="PF00728"/>
    </source>
</evidence>
<dbReference type="GeneID" id="112054910"/>
<feature type="domain" description="Glycoside hydrolase family 20 catalytic" evidence="6">
    <location>
        <begin position="108"/>
        <end position="270"/>
    </location>
</feature>
<evidence type="ECO:0000256" key="3">
    <source>
        <dbReference type="ARBA" id="ARBA00012663"/>
    </source>
</evidence>
<evidence type="ECO:0000313" key="7">
    <source>
        <dbReference type="Proteomes" id="UP001652582"/>
    </source>
</evidence>
<gene>
    <name evidence="8" type="primary">LOC112054910</name>
</gene>
<evidence type="ECO:0000313" key="8">
    <source>
        <dbReference type="RefSeq" id="XP_052744860.1"/>
    </source>
</evidence>
<dbReference type="InterPro" id="IPR015883">
    <property type="entry name" value="Glyco_hydro_20_cat"/>
</dbReference>
<dbReference type="Proteomes" id="UP001652582">
    <property type="component" value="Chromosome 24"/>
</dbReference>
<dbReference type="EC" id="3.2.1.52" evidence="3"/>
<reference evidence="8" key="1">
    <citation type="submission" date="2025-08" db="UniProtKB">
        <authorList>
            <consortium name="RefSeq"/>
        </authorList>
    </citation>
    <scope>IDENTIFICATION</scope>
</reference>
<dbReference type="PANTHER" id="PTHR21040">
    <property type="entry name" value="BCDNA.GH04120"/>
    <property type="match status" value="1"/>
</dbReference>
<dbReference type="SUPFAM" id="SSF51445">
    <property type="entry name" value="(Trans)glycosidases"/>
    <property type="match status" value="1"/>
</dbReference>
<accession>A0ABM3M0M4</accession>
<dbReference type="InterPro" id="IPR017853">
    <property type="entry name" value="GH"/>
</dbReference>